<dbReference type="RefSeq" id="WP_379584436.1">
    <property type="nucleotide sequence ID" value="NZ_JBHSQW010000020.1"/>
</dbReference>
<evidence type="ECO:0008006" key="3">
    <source>
        <dbReference type="Google" id="ProtNLM"/>
    </source>
</evidence>
<evidence type="ECO:0000313" key="2">
    <source>
        <dbReference type="Proteomes" id="UP001596302"/>
    </source>
</evidence>
<evidence type="ECO:0000313" key="1">
    <source>
        <dbReference type="EMBL" id="MFC5994403.1"/>
    </source>
</evidence>
<dbReference type="EMBL" id="JBHSQW010000020">
    <property type="protein sequence ID" value="MFC5994403.1"/>
    <property type="molecule type" value="Genomic_DNA"/>
</dbReference>
<keyword evidence="2" id="KW-1185">Reference proteome</keyword>
<dbReference type="Proteomes" id="UP001596302">
    <property type="component" value="Unassembled WGS sequence"/>
</dbReference>
<gene>
    <name evidence="1" type="ORF">ACFQE5_09295</name>
</gene>
<reference evidence="2" key="1">
    <citation type="journal article" date="2019" name="Int. J. Syst. Evol. Microbiol.">
        <title>The Global Catalogue of Microorganisms (GCM) 10K type strain sequencing project: providing services to taxonomists for standard genome sequencing and annotation.</title>
        <authorList>
            <consortium name="The Broad Institute Genomics Platform"/>
            <consortium name="The Broad Institute Genome Sequencing Center for Infectious Disease"/>
            <person name="Wu L."/>
            <person name="Ma J."/>
        </authorList>
    </citation>
    <scope>NUCLEOTIDE SEQUENCE [LARGE SCALE GENOMIC DNA]</scope>
    <source>
        <strain evidence="2">CCM 8391</strain>
    </source>
</reference>
<sequence length="252" mass="26583">MAASAPSVGKVDVSRIAASGAPVDLTLPDAFGPFRWYGNTRFSGPRMARQFFLAPAGEHRVIPTHILSGARETRRSFRGYDAVLFEAPDRSDAALVFAGPYHEATTWFGGPAPDGAGLSGLLSTFTFADSPAGATLTAVSDLLVRQADDTLIGRAPAATLMVRPAVDALPTLPDWAGLRLPGGELWRGERVLDAAQAALVAGTPHQWRYLLAGDSAVVDLVLLGPESGRSAIELTGERIVDALGQLAVRWGR</sequence>
<accession>A0ABW1J0U6</accession>
<protein>
    <recommendedName>
        <fullName evidence="3">Quercetin 2,3-dioxygenase C-terminal cupin domain-containing protein</fullName>
    </recommendedName>
</protein>
<organism evidence="1 2">
    <name type="scientific">Pseudonocardia hispaniensis</name>
    <dbReference type="NCBI Taxonomy" id="904933"/>
    <lineage>
        <taxon>Bacteria</taxon>
        <taxon>Bacillati</taxon>
        <taxon>Actinomycetota</taxon>
        <taxon>Actinomycetes</taxon>
        <taxon>Pseudonocardiales</taxon>
        <taxon>Pseudonocardiaceae</taxon>
        <taxon>Pseudonocardia</taxon>
    </lineage>
</organism>
<proteinExistence type="predicted"/>
<comment type="caution">
    <text evidence="1">The sequence shown here is derived from an EMBL/GenBank/DDBJ whole genome shotgun (WGS) entry which is preliminary data.</text>
</comment>
<name>A0ABW1J0U6_9PSEU</name>